<dbReference type="PROSITE" id="PS00154">
    <property type="entry name" value="ATPASE_E1_E2"/>
    <property type="match status" value="1"/>
</dbReference>
<evidence type="ECO:0000256" key="5">
    <source>
        <dbReference type="ARBA" id="ARBA00022741"/>
    </source>
</evidence>
<keyword evidence="7" id="KW-1278">Translocase</keyword>
<feature type="transmembrane region" description="Helical" evidence="10">
    <location>
        <begin position="780"/>
        <end position="800"/>
    </location>
</feature>
<dbReference type="RefSeq" id="WP_013048431.1">
    <property type="nucleotide sequence ID" value="NC_014011.1"/>
</dbReference>
<dbReference type="Pfam" id="PF00690">
    <property type="entry name" value="Cation_ATPase_N"/>
    <property type="match status" value="1"/>
</dbReference>
<dbReference type="Gene3D" id="3.40.1110.10">
    <property type="entry name" value="Calcium-transporting ATPase, cytoplasmic domain N"/>
    <property type="match status" value="1"/>
</dbReference>
<dbReference type="InterPro" id="IPR036412">
    <property type="entry name" value="HAD-like_sf"/>
</dbReference>
<organism evidence="12 13">
    <name type="scientific">Aminobacterium colombiense (strain DSM 12261 / ALA-1)</name>
    <dbReference type="NCBI Taxonomy" id="572547"/>
    <lineage>
        <taxon>Bacteria</taxon>
        <taxon>Thermotogati</taxon>
        <taxon>Synergistota</taxon>
        <taxon>Synergistia</taxon>
        <taxon>Synergistales</taxon>
        <taxon>Aminobacteriaceae</taxon>
        <taxon>Aminobacterium</taxon>
    </lineage>
</organism>
<dbReference type="PANTHER" id="PTHR43294:SF21">
    <property type="entry name" value="CATION TRANSPORTING ATPASE"/>
    <property type="match status" value="1"/>
</dbReference>
<evidence type="ECO:0000256" key="8">
    <source>
        <dbReference type="ARBA" id="ARBA00022989"/>
    </source>
</evidence>
<evidence type="ECO:0000256" key="7">
    <source>
        <dbReference type="ARBA" id="ARBA00022967"/>
    </source>
</evidence>
<feature type="transmembrane region" description="Helical" evidence="10">
    <location>
        <begin position="711"/>
        <end position="737"/>
    </location>
</feature>
<dbReference type="OrthoDB" id="9760364at2"/>
<dbReference type="InterPro" id="IPR018303">
    <property type="entry name" value="ATPase_P-typ_P_site"/>
</dbReference>
<dbReference type="SUPFAM" id="SSF81653">
    <property type="entry name" value="Calcium ATPase, transduction domain A"/>
    <property type="match status" value="1"/>
</dbReference>
<evidence type="ECO:0000256" key="6">
    <source>
        <dbReference type="ARBA" id="ARBA00022840"/>
    </source>
</evidence>
<evidence type="ECO:0000256" key="1">
    <source>
        <dbReference type="ARBA" id="ARBA00004651"/>
    </source>
</evidence>
<comment type="similarity">
    <text evidence="2">Belongs to the cation transport ATPase (P-type) (TC 3.A.3) family. Type IIA subfamily.</text>
</comment>
<accession>D5EF36</accession>
<dbReference type="InterPro" id="IPR023299">
    <property type="entry name" value="ATPase_P-typ_cyto_dom_N"/>
</dbReference>
<dbReference type="eggNOG" id="COG0474">
    <property type="taxonomic scope" value="Bacteria"/>
</dbReference>
<evidence type="ECO:0000256" key="10">
    <source>
        <dbReference type="SAM" id="Phobius"/>
    </source>
</evidence>
<dbReference type="InterPro" id="IPR023214">
    <property type="entry name" value="HAD_sf"/>
</dbReference>
<keyword evidence="4 10" id="KW-0812">Transmembrane</keyword>
<dbReference type="InterPro" id="IPR008250">
    <property type="entry name" value="ATPase_P-typ_transduc_dom_A_sf"/>
</dbReference>
<dbReference type="Pfam" id="PF00122">
    <property type="entry name" value="E1-E2_ATPase"/>
    <property type="match status" value="1"/>
</dbReference>
<dbReference type="InterPro" id="IPR001757">
    <property type="entry name" value="P_typ_ATPase"/>
</dbReference>
<gene>
    <name evidence="12" type="ordered locus">Amico_1044</name>
</gene>
<feature type="transmembrane region" description="Helical" evidence="10">
    <location>
        <begin position="820"/>
        <end position="840"/>
    </location>
</feature>
<dbReference type="KEGG" id="aco:Amico_1044"/>
<dbReference type="Gene3D" id="3.40.50.1000">
    <property type="entry name" value="HAD superfamily/HAD-like"/>
    <property type="match status" value="1"/>
</dbReference>
<evidence type="ECO:0000256" key="4">
    <source>
        <dbReference type="ARBA" id="ARBA00022692"/>
    </source>
</evidence>
<dbReference type="SFLD" id="SFLDF00027">
    <property type="entry name" value="p-type_atpase"/>
    <property type="match status" value="1"/>
</dbReference>
<evidence type="ECO:0000313" key="13">
    <source>
        <dbReference type="Proteomes" id="UP000002366"/>
    </source>
</evidence>
<dbReference type="SMART" id="SM00831">
    <property type="entry name" value="Cation_ATPase_N"/>
    <property type="match status" value="1"/>
</dbReference>
<keyword evidence="12" id="KW-0378">Hydrolase</keyword>
<feature type="transmembrane region" description="Helical" evidence="10">
    <location>
        <begin position="669"/>
        <end position="690"/>
    </location>
</feature>
<keyword evidence="8 10" id="KW-1133">Transmembrane helix</keyword>
<dbReference type="InterPro" id="IPR050510">
    <property type="entry name" value="Cation_transp_ATPase_P-type"/>
</dbReference>
<sequence>MNRNPHAASAEHLMNELGTLPEGGLNDRQAALALEKYGANVLEETETVPWWKILLRQFTTSMVYLLTAAAIISFVMKETLDGSAIVVVIIINGVIGFLTEYRAERALQALKAMTSPHCRVLRNGRPALIQSKDVVPGDILILEAGDVIPADGRLFKISNFMVNEAALTGESMPIEKITETLAYETLLPDRKNCVYAGTSVVKGTARALVFNTGMDSEIGRIGKMLQHVAAQSTPLEERLARFSQFLIWATLAIATIIVGIGIFQGRGFVSMLETGIALAVAAVPEGLPFVATMTLALGVHRMAKINALVRNLASVETLGSTTVICTDKTGTLTMNNMTVRTAELVHPLASSLFLRTAVLCNDAVLSKDEGIGDPMEVALLRYAGEDIVSLRKSFPRIKEEPFDSQAMRMVTWHENGVAVKGAPERILNDSSAIWSEEGAIPLTEESREEWYAKVRELASKGMRTIAMAWGSSLEDLVFLGVAGIDDPPREEVPEAVSLCHKAGIHVIMITGDHRVTAEAIAQEIGILKDTHKTSLTGADLERMSEDEIAAQAGQVAVVARVAPEHKLKIVKGLQKAGEVVAMTGDGVNDAVALKQADVGIAMGIQGTEVSKEASDIILQDDRFNTIVEAVKEGRRIFDNIRKAILFLLCCNMSEVLTVFISIIMKLPAILIPLQILWINLVTDVLPALALSLDSAEPGIMDRKPKSRDEGIITGTHKILILFYSVVITSGVFAAYYWSLWYHKGDFVRATEISFHTLVLAQLFFVVSVRKQSLFRYPSQLWQNLWLLCGIALSISLQISITYIPLFQEVLRIVPLQLEEWGIVFCAALLPTLIAQLRKFITEF</sequence>
<dbReference type="SUPFAM" id="SSF81665">
    <property type="entry name" value="Calcium ATPase, transmembrane domain M"/>
    <property type="match status" value="1"/>
</dbReference>
<dbReference type="GO" id="GO:0016887">
    <property type="term" value="F:ATP hydrolysis activity"/>
    <property type="evidence" value="ECO:0007669"/>
    <property type="project" value="InterPro"/>
</dbReference>
<dbReference type="SFLD" id="SFLDS00003">
    <property type="entry name" value="Haloacid_Dehalogenase"/>
    <property type="match status" value="1"/>
</dbReference>
<dbReference type="PANTHER" id="PTHR43294">
    <property type="entry name" value="SODIUM/POTASSIUM-TRANSPORTING ATPASE SUBUNIT ALPHA"/>
    <property type="match status" value="1"/>
</dbReference>
<dbReference type="STRING" id="572547.Amico_1044"/>
<dbReference type="InterPro" id="IPR006068">
    <property type="entry name" value="ATPase_P-typ_cation-transptr_C"/>
</dbReference>
<keyword evidence="5" id="KW-0547">Nucleotide-binding</keyword>
<feature type="transmembrane region" description="Helical" evidence="10">
    <location>
        <begin position="643"/>
        <end position="663"/>
    </location>
</feature>
<feature type="domain" description="Cation-transporting P-type ATPase N-terminal" evidence="11">
    <location>
        <begin position="4"/>
        <end position="78"/>
    </location>
</feature>
<dbReference type="SUPFAM" id="SSF81660">
    <property type="entry name" value="Metal cation-transporting ATPase, ATP-binding domain N"/>
    <property type="match status" value="1"/>
</dbReference>
<dbReference type="EMBL" id="CP001997">
    <property type="protein sequence ID" value="ADE57168.1"/>
    <property type="molecule type" value="Genomic_DNA"/>
</dbReference>
<dbReference type="Pfam" id="PF00689">
    <property type="entry name" value="Cation_ATPase_C"/>
    <property type="match status" value="1"/>
</dbReference>
<keyword evidence="6" id="KW-0067">ATP-binding</keyword>
<dbReference type="Gene3D" id="2.70.150.10">
    <property type="entry name" value="Calcium-transporting ATPase, cytoplasmic transduction domain A"/>
    <property type="match status" value="1"/>
</dbReference>
<feature type="transmembrane region" description="Helical" evidence="10">
    <location>
        <begin position="749"/>
        <end position="768"/>
    </location>
</feature>
<dbReference type="GO" id="GO:0005886">
    <property type="term" value="C:plasma membrane"/>
    <property type="evidence" value="ECO:0007669"/>
    <property type="project" value="UniProtKB-SubCell"/>
</dbReference>
<dbReference type="InterPro" id="IPR023298">
    <property type="entry name" value="ATPase_P-typ_TM_dom_sf"/>
</dbReference>
<dbReference type="NCBIfam" id="TIGR01494">
    <property type="entry name" value="ATPase_P-type"/>
    <property type="match status" value="3"/>
</dbReference>
<dbReference type="SFLD" id="SFLDG00002">
    <property type="entry name" value="C1.7:_P-type_atpase_like"/>
    <property type="match status" value="1"/>
</dbReference>
<dbReference type="PRINTS" id="PR00120">
    <property type="entry name" value="HATPASE"/>
</dbReference>
<protein>
    <submittedName>
        <fullName evidence="12">ATPase, P-type (Transporting), HAD superfamily, subfamily IC</fullName>
        <ecNumber evidence="12">3.6.3.8</ecNumber>
    </submittedName>
</protein>
<reference evidence="12 13" key="1">
    <citation type="journal article" date="2010" name="Stand. Genomic Sci.">
        <title>Complete genome sequence of Aminobacterium colombiense type strain (ALA-1).</title>
        <authorList>
            <person name="Chertkov O."/>
            <person name="Sikorski J."/>
            <person name="Brambilla E."/>
            <person name="Lapidus A."/>
            <person name="Copeland A."/>
            <person name="Glavina Del Rio T."/>
            <person name="Nolan M."/>
            <person name="Lucas S."/>
            <person name="Tice H."/>
            <person name="Cheng J.F."/>
            <person name="Han C."/>
            <person name="Detter J.C."/>
            <person name="Bruce D."/>
            <person name="Tapia R."/>
            <person name="Goodwin L."/>
            <person name="Pitluck S."/>
            <person name="Liolios K."/>
            <person name="Ivanova N."/>
            <person name="Mavromatis K."/>
            <person name="Ovchinnikova G."/>
            <person name="Pati A."/>
            <person name="Chen A."/>
            <person name="Palaniappan K."/>
            <person name="Land M."/>
            <person name="Hauser L."/>
            <person name="Chang Y.J."/>
            <person name="Jeffries C.D."/>
            <person name="Spring S."/>
            <person name="Rohde M."/>
            <person name="Goker M."/>
            <person name="Bristow J."/>
            <person name="Eisen J.A."/>
            <person name="Markowitz V."/>
            <person name="Hugenholtz P."/>
            <person name="Kyrpides N.C."/>
            <person name="Klenk H.P."/>
        </authorList>
    </citation>
    <scope>NUCLEOTIDE SEQUENCE [LARGE SCALE GENOMIC DNA]</scope>
    <source>
        <strain evidence="13">DSM 12261 / ALA-1</strain>
    </source>
</reference>
<dbReference type="AlphaFoldDB" id="D5EF36"/>
<dbReference type="InterPro" id="IPR044492">
    <property type="entry name" value="P_typ_ATPase_HD_dom"/>
</dbReference>
<dbReference type="PRINTS" id="PR00119">
    <property type="entry name" value="CATATPASE"/>
</dbReference>
<dbReference type="EC" id="3.6.3.8" evidence="12"/>
<evidence type="ECO:0000256" key="3">
    <source>
        <dbReference type="ARBA" id="ARBA00022475"/>
    </source>
</evidence>
<dbReference type="SUPFAM" id="SSF56784">
    <property type="entry name" value="HAD-like"/>
    <property type="match status" value="1"/>
</dbReference>
<dbReference type="Gene3D" id="1.20.1110.10">
    <property type="entry name" value="Calcium-transporting ATPase, transmembrane domain"/>
    <property type="match status" value="2"/>
</dbReference>
<evidence type="ECO:0000313" key="12">
    <source>
        <dbReference type="EMBL" id="ADE57168.1"/>
    </source>
</evidence>
<feature type="transmembrane region" description="Helical" evidence="10">
    <location>
        <begin position="82"/>
        <end position="101"/>
    </location>
</feature>
<evidence type="ECO:0000256" key="9">
    <source>
        <dbReference type="ARBA" id="ARBA00023136"/>
    </source>
</evidence>
<dbReference type="InterPro" id="IPR004014">
    <property type="entry name" value="ATPase_P-typ_cation-transptr_N"/>
</dbReference>
<feature type="transmembrane region" description="Helical" evidence="10">
    <location>
        <begin position="276"/>
        <end position="299"/>
    </location>
</feature>
<dbReference type="InterPro" id="IPR059000">
    <property type="entry name" value="ATPase_P-type_domA"/>
</dbReference>
<keyword evidence="13" id="KW-1185">Reference proteome</keyword>
<dbReference type="FunFam" id="3.40.50.1000:FF:000028">
    <property type="entry name" value="Calcium-transporting P-type ATPase, putative"/>
    <property type="match status" value="1"/>
</dbReference>
<dbReference type="GO" id="GO:0005524">
    <property type="term" value="F:ATP binding"/>
    <property type="evidence" value="ECO:0007669"/>
    <property type="project" value="UniProtKB-KW"/>
</dbReference>
<proteinExistence type="inferred from homology"/>
<comment type="subcellular location">
    <subcellularLocation>
        <location evidence="1">Cell membrane</location>
        <topology evidence="1">Multi-pass membrane protein</topology>
    </subcellularLocation>
</comment>
<name>D5EF36_AMICL</name>
<feature type="transmembrane region" description="Helical" evidence="10">
    <location>
        <begin position="245"/>
        <end position="264"/>
    </location>
</feature>
<evidence type="ECO:0000256" key="2">
    <source>
        <dbReference type="ARBA" id="ARBA00005675"/>
    </source>
</evidence>
<feature type="transmembrane region" description="Helical" evidence="10">
    <location>
        <begin position="58"/>
        <end position="76"/>
    </location>
</feature>
<dbReference type="HOGENOM" id="CLU_002360_1_0_0"/>
<dbReference type="Pfam" id="PF13246">
    <property type="entry name" value="Cation_ATPase"/>
    <property type="match status" value="1"/>
</dbReference>
<evidence type="ECO:0000259" key="11">
    <source>
        <dbReference type="SMART" id="SM00831"/>
    </source>
</evidence>
<keyword evidence="3" id="KW-1003">Cell membrane</keyword>
<dbReference type="Proteomes" id="UP000002366">
    <property type="component" value="Chromosome"/>
</dbReference>
<keyword evidence="9 10" id="KW-0472">Membrane</keyword>